<dbReference type="FunFam" id="3.30.160.60:FF:000065">
    <property type="entry name" value="B-cell CLL/lymphoma 6, member B"/>
    <property type="match status" value="1"/>
</dbReference>
<dbReference type="SUPFAM" id="SSF57667">
    <property type="entry name" value="beta-beta-alpha zinc fingers"/>
    <property type="match status" value="1"/>
</dbReference>
<keyword evidence="4" id="KW-0862">Zinc</keyword>
<dbReference type="GO" id="GO:0008270">
    <property type="term" value="F:zinc ion binding"/>
    <property type="evidence" value="ECO:0007669"/>
    <property type="project" value="UniProtKB-KW"/>
</dbReference>
<keyword evidence="1" id="KW-0479">Metal-binding</keyword>
<dbReference type="GO" id="GO:0005634">
    <property type="term" value="C:nucleus"/>
    <property type="evidence" value="ECO:0007669"/>
    <property type="project" value="TreeGrafter"/>
</dbReference>
<accession>A0A8D9A713</accession>
<dbReference type="GO" id="GO:0045944">
    <property type="term" value="P:positive regulation of transcription by RNA polymerase II"/>
    <property type="evidence" value="ECO:0007669"/>
    <property type="project" value="TreeGrafter"/>
</dbReference>
<dbReference type="PROSITE" id="PS00028">
    <property type="entry name" value="ZINC_FINGER_C2H2_1"/>
    <property type="match status" value="1"/>
</dbReference>
<keyword evidence="3 5" id="KW-0863">Zinc-finger</keyword>
<name>A0A8D9A713_9HEMI</name>
<dbReference type="InterPro" id="IPR013087">
    <property type="entry name" value="Znf_C2H2_type"/>
</dbReference>
<keyword evidence="2" id="KW-0677">Repeat</keyword>
<reference evidence="8" key="1">
    <citation type="submission" date="2021-05" db="EMBL/GenBank/DDBJ databases">
        <authorList>
            <person name="Alioto T."/>
            <person name="Alioto T."/>
            <person name="Gomez Garrido J."/>
        </authorList>
    </citation>
    <scope>NUCLEOTIDE SEQUENCE</scope>
</reference>
<dbReference type="EMBL" id="HBUF01550737">
    <property type="protein sequence ID" value="CAG6758842.1"/>
    <property type="molecule type" value="Transcribed_RNA"/>
</dbReference>
<evidence type="ECO:0000256" key="3">
    <source>
        <dbReference type="ARBA" id="ARBA00022771"/>
    </source>
</evidence>
<proteinExistence type="predicted"/>
<evidence type="ECO:0000256" key="2">
    <source>
        <dbReference type="ARBA" id="ARBA00022737"/>
    </source>
</evidence>
<dbReference type="InterPro" id="IPR050688">
    <property type="entry name" value="Zinc_finger/UBP_domain"/>
</dbReference>
<organism evidence="8">
    <name type="scientific">Cacopsylla melanoneura</name>
    <dbReference type="NCBI Taxonomy" id="428564"/>
    <lineage>
        <taxon>Eukaryota</taxon>
        <taxon>Metazoa</taxon>
        <taxon>Ecdysozoa</taxon>
        <taxon>Arthropoda</taxon>
        <taxon>Hexapoda</taxon>
        <taxon>Insecta</taxon>
        <taxon>Pterygota</taxon>
        <taxon>Neoptera</taxon>
        <taxon>Paraneoptera</taxon>
        <taxon>Hemiptera</taxon>
        <taxon>Sternorrhyncha</taxon>
        <taxon>Psylloidea</taxon>
        <taxon>Psyllidae</taxon>
        <taxon>Psyllinae</taxon>
        <taxon>Cacopsylla</taxon>
    </lineage>
</organism>
<evidence type="ECO:0000256" key="5">
    <source>
        <dbReference type="PROSITE-ProRule" id="PRU00042"/>
    </source>
</evidence>
<evidence type="ECO:0000256" key="6">
    <source>
        <dbReference type="SAM" id="SignalP"/>
    </source>
</evidence>
<evidence type="ECO:0000313" key="8">
    <source>
        <dbReference type="EMBL" id="CAG6758842.1"/>
    </source>
</evidence>
<feature type="domain" description="C2H2-type" evidence="7">
    <location>
        <begin position="79"/>
        <end position="102"/>
    </location>
</feature>
<dbReference type="SMART" id="SM00355">
    <property type="entry name" value="ZnF_C2H2"/>
    <property type="match status" value="2"/>
</dbReference>
<feature type="signal peptide" evidence="6">
    <location>
        <begin position="1"/>
        <end position="18"/>
    </location>
</feature>
<keyword evidence="6" id="KW-0732">Signal</keyword>
<dbReference type="AlphaFoldDB" id="A0A8D9A713"/>
<dbReference type="InterPro" id="IPR036236">
    <property type="entry name" value="Znf_C2H2_sf"/>
</dbReference>
<dbReference type="EMBL" id="HBUF01550736">
    <property type="protein sequence ID" value="CAG6758841.1"/>
    <property type="molecule type" value="Transcribed_RNA"/>
</dbReference>
<protein>
    <submittedName>
        <fullName evidence="8">Zinc finger protein 64 homolog, isoforms 1 and 2</fullName>
    </submittedName>
</protein>
<dbReference type="PROSITE" id="PS50157">
    <property type="entry name" value="ZINC_FINGER_C2H2_2"/>
    <property type="match status" value="2"/>
</dbReference>
<dbReference type="Gene3D" id="3.30.160.60">
    <property type="entry name" value="Classic Zinc Finger"/>
    <property type="match status" value="2"/>
</dbReference>
<evidence type="ECO:0000259" key="7">
    <source>
        <dbReference type="PROSITE" id="PS50157"/>
    </source>
</evidence>
<dbReference type="PANTHER" id="PTHR24403:SF67">
    <property type="entry name" value="FI01116P-RELATED"/>
    <property type="match status" value="1"/>
</dbReference>
<feature type="chain" id="PRO_5036262800" evidence="6">
    <location>
        <begin position="19"/>
        <end position="102"/>
    </location>
</feature>
<evidence type="ECO:0000256" key="1">
    <source>
        <dbReference type="ARBA" id="ARBA00022723"/>
    </source>
</evidence>
<dbReference type="PANTHER" id="PTHR24403">
    <property type="entry name" value="ZINC FINGER PROTEIN"/>
    <property type="match status" value="1"/>
</dbReference>
<sequence length="102" mass="11976">MVFLLIVFFLLFFSGMYCMFCNLCLSNDLERLLNHCRSCAHVSRPTVDYAFMCIACSYHTSIKNDMRNHLRRHTGEKPFKCTFCPFACNRKSSLTVHVKKKH</sequence>
<evidence type="ECO:0000256" key="4">
    <source>
        <dbReference type="ARBA" id="ARBA00022833"/>
    </source>
</evidence>
<feature type="domain" description="C2H2-type" evidence="7">
    <location>
        <begin position="51"/>
        <end position="78"/>
    </location>
</feature>